<organism evidence="1">
    <name type="scientific">Arundo donax</name>
    <name type="common">Giant reed</name>
    <name type="synonym">Donax arundinaceus</name>
    <dbReference type="NCBI Taxonomy" id="35708"/>
    <lineage>
        <taxon>Eukaryota</taxon>
        <taxon>Viridiplantae</taxon>
        <taxon>Streptophyta</taxon>
        <taxon>Embryophyta</taxon>
        <taxon>Tracheophyta</taxon>
        <taxon>Spermatophyta</taxon>
        <taxon>Magnoliopsida</taxon>
        <taxon>Liliopsida</taxon>
        <taxon>Poales</taxon>
        <taxon>Poaceae</taxon>
        <taxon>PACMAD clade</taxon>
        <taxon>Arundinoideae</taxon>
        <taxon>Arundineae</taxon>
        <taxon>Arundo</taxon>
    </lineage>
</organism>
<protein>
    <submittedName>
        <fullName evidence="1">Uncharacterized protein</fullName>
    </submittedName>
</protein>
<sequence>MSQGEHIMDFVISGPKLFLLTCNTRKLDYQHQKKYSKRQ</sequence>
<dbReference type="EMBL" id="GBRH01177823">
    <property type="protein sequence ID" value="JAE20073.1"/>
    <property type="molecule type" value="Transcribed_RNA"/>
</dbReference>
<proteinExistence type="predicted"/>
<reference evidence="1" key="1">
    <citation type="submission" date="2014-09" db="EMBL/GenBank/DDBJ databases">
        <authorList>
            <person name="Magalhaes I.L.F."/>
            <person name="Oliveira U."/>
            <person name="Santos F.R."/>
            <person name="Vidigal T.H.D.A."/>
            <person name="Brescovit A.D."/>
            <person name="Santos A.J."/>
        </authorList>
    </citation>
    <scope>NUCLEOTIDE SEQUENCE</scope>
    <source>
        <tissue evidence="1">Shoot tissue taken approximately 20 cm above the soil surface</tissue>
    </source>
</reference>
<name>A0A0A9GHE0_ARUDO</name>
<accession>A0A0A9GHE0</accession>
<dbReference type="AlphaFoldDB" id="A0A0A9GHE0"/>
<reference evidence="1" key="2">
    <citation type="journal article" date="2015" name="Data Brief">
        <title>Shoot transcriptome of the giant reed, Arundo donax.</title>
        <authorList>
            <person name="Barrero R.A."/>
            <person name="Guerrero F.D."/>
            <person name="Moolhuijzen P."/>
            <person name="Goolsby J.A."/>
            <person name="Tidwell J."/>
            <person name="Bellgard S.E."/>
            <person name="Bellgard M.I."/>
        </authorList>
    </citation>
    <scope>NUCLEOTIDE SEQUENCE</scope>
    <source>
        <tissue evidence="1">Shoot tissue taken approximately 20 cm above the soil surface</tissue>
    </source>
</reference>
<evidence type="ECO:0000313" key="1">
    <source>
        <dbReference type="EMBL" id="JAE20073.1"/>
    </source>
</evidence>